<evidence type="ECO:0000313" key="8">
    <source>
        <dbReference type="EMBL" id="ATW28566.1"/>
    </source>
</evidence>
<dbReference type="GO" id="GO:0008803">
    <property type="term" value="F:bis(5'-nucleosyl)-tetraphosphatase (symmetrical) activity"/>
    <property type="evidence" value="ECO:0007669"/>
    <property type="project" value="UniProtKB-EC"/>
</dbReference>
<proteinExistence type="predicted"/>
<dbReference type="PANTHER" id="PTHR35795:SF1">
    <property type="entry name" value="BIS(5'-NUCLEOSYL)-TETRAPHOSPHATASE, SYMMETRICAL"/>
    <property type="match status" value="1"/>
</dbReference>
<dbReference type="InterPro" id="IPR051094">
    <property type="entry name" value="Diverse_Catalytic_Enzymes"/>
</dbReference>
<dbReference type="SUPFAM" id="SSF109604">
    <property type="entry name" value="HD-domain/PDEase-like"/>
    <property type="match status" value="1"/>
</dbReference>
<evidence type="ECO:0000256" key="4">
    <source>
        <dbReference type="ARBA" id="ARBA00022801"/>
    </source>
</evidence>
<evidence type="ECO:0000313" key="9">
    <source>
        <dbReference type="Proteomes" id="UP000323521"/>
    </source>
</evidence>
<comment type="catalytic activity">
    <reaction evidence="6">
        <text>P(1),P(4)-bis(5'-adenosyl) tetraphosphate + H2O = 2 ADP + 2 H(+)</text>
        <dbReference type="Rhea" id="RHEA:24252"/>
        <dbReference type="ChEBI" id="CHEBI:15377"/>
        <dbReference type="ChEBI" id="CHEBI:15378"/>
        <dbReference type="ChEBI" id="CHEBI:58141"/>
        <dbReference type="ChEBI" id="CHEBI:456216"/>
        <dbReference type="EC" id="3.6.1.41"/>
    </reaction>
</comment>
<dbReference type="CDD" id="cd00077">
    <property type="entry name" value="HDc"/>
    <property type="match status" value="1"/>
</dbReference>
<evidence type="ECO:0000256" key="5">
    <source>
        <dbReference type="ARBA" id="ARBA00023004"/>
    </source>
</evidence>
<feature type="domain" description="HD/PDEase" evidence="7">
    <location>
        <begin position="9"/>
        <end position="137"/>
    </location>
</feature>
<accession>A0A3G1L1A7</accession>
<dbReference type="InterPro" id="IPR006674">
    <property type="entry name" value="HD_domain"/>
</dbReference>
<evidence type="ECO:0000256" key="1">
    <source>
        <dbReference type="ARBA" id="ARBA00012506"/>
    </source>
</evidence>
<keyword evidence="3" id="KW-0547">Nucleotide-binding</keyword>
<keyword evidence="9" id="KW-1185">Reference proteome</keyword>
<reference evidence="8 9" key="1">
    <citation type="submission" date="2016-10" db="EMBL/GenBank/DDBJ databases">
        <title>Complete Genome Sequence of Peptococcaceae strain DCMF.</title>
        <authorList>
            <person name="Edwards R.J."/>
            <person name="Holland S.I."/>
            <person name="Deshpande N.P."/>
            <person name="Wong Y.K."/>
            <person name="Ertan H."/>
            <person name="Manefield M."/>
            <person name="Russell T.L."/>
            <person name="Lee M.J."/>
        </authorList>
    </citation>
    <scope>NUCLEOTIDE SEQUENCE [LARGE SCALE GENOMIC DNA]</scope>
    <source>
        <strain evidence="8 9">DCMF</strain>
    </source>
</reference>
<dbReference type="EMBL" id="CP017634">
    <property type="protein sequence ID" value="ATW28566.1"/>
    <property type="molecule type" value="Genomic_DNA"/>
</dbReference>
<name>A0A3G1L1A7_FORW1</name>
<dbReference type="Pfam" id="PF01966">
    <property type="entry name" value="HD"/>
    <property type="match status" value="1"/>
</dbReference>
<dbReference type="NCBIfam" id="TIGR00488">
    <property type="entry name" value="bis(5'-nucleosyl)-tetraphosphatase (symmetrical) YqeK"/>
    <property type="match status" value="1"/>
</dbReference>
<dbReference type="SMART" id="SM00471">
    <property type="entry name" value="HDc"/>
    <property type="match status" value="1"/>
</dbReference>
<evidence type="ECO:0000256" key="6">
    <source>
        <dbReference type="ARBA" id="ARBA00049417"/>
    </source>
</evidence>
<dbReference type="GO" id="GO:0046872">
    <property type="term" value="F:metal ion binding"/>
    <property type="evidence" value="ECO:0007669"/>
    <property type="project" value="UniProtKB-KW"/>
</dbReference>
<evidence type="ECO:0000259" key="7">
    <source>
        <dbReference type="SMART" id="SM00471"/>
    </source>
</evidence>
<dbReference type="AlphaFoldDB" id="A0A3G1L1A7"/>
<keyword evidence="4" id="KW-0378">Hydrolase</keyword>
<keyword evidence="5" id="KW-0408">Iron</keyword>
<dbReference type="GO" id="GO:0000166">
    <property type="term" value="F:nucleotide binding"/>
    <property type="evidence" value="ECO:0007669"/>
    <property type="project" value="UniProtKB-KW"/>
</dbReference>
<evidence type="ECO:0000256" key="3">
    <source>
        <dbReference type="ARBA" id="ARBA00022741"/>
    </source>
</evidence>
<dbReference type="InterPro" id="IPR003607">
    <property type="entry name" value="HD/PDEase_dom"/>
</dbReference>
<gene>
    <name evidence="8" type="ORF">DCMF_12385</name>
</gene>
<organism evidence="8 9">
    <name type="scientific">Formimonas warabiya</name>
    <dbReference type="NCBI Taxonomy" id="1761012"/>
    <lineage>
        <taxon>Bacteria</taxon>
        <taxon>Bacillati</taxon>
        <taxon>Bacillota</taxon>
        <taxon>Clostridia</taxon>
        <taxon>Eubacteriales</taxon>
        <taxon>Peptococcaceae</taxon>
        <taxon>Candidatus Formimonas</taxon>
    </lineage>
</organism>
<dbReference type="PANTHER" id="PTHR35795">
    <property type="entry name" value="SLR1885 PROTEIN"/>
    <property type="match status" value="1"/>
</dbReference>
<dbReference type="InterPro" id="IPR005249">
    <property type="entry name" value="YqeK"/>
</dbReference>
<protein>
    <recommendedName>
        <fullName evidence="1">bis(5'-nucleosyl)-tetraphosphatase (symmetrical)</fullName>
        <ecNumber evidence="1">3.6.1.41</ecNumber>
    </recommendedName>
</protein>
<dbReference type="Gene3D" id="1.10.3210.10">
    <property type="entry name" value="Hypothetical protein af1432"/>
    <property type="match status" value="1"/>
</dbReference>
<evidence type="ECO:0000256" key="2">
    <source>
        <dbReference type="ARBA" id="ARBA00022723"/>
    </source>
</evidence>
<sequence length="186" mass="20943">MEIDIQEKMSPHRWRHSLGVAQTAKDLARFWGGDQEKAWLAGILHDYAREVPEDQLIKIALDHGLVLLDEERAHPVVLHAPVGALLVQHDLGIQDQEVLSAIAKHTVGGKSMSLLDKIIFLADMVEPERDWPGVEKLRSLIYRDLDGAMLEALNGTIQYLKKRKQAVHPLTLVTRDDIRGKNRGDS</sequence>
<dbReference type="EC" id="3.6.1.41" evidence="1"/>
<keyword evidence="2" id="KW-0479">Metal-binding</keyword>
<dbReference type="Proteomes" id="UP000323521">
    <property type="component" value="Chromosome"/>
</dbReference>
<dbReference type="KEGG" id="fwa:DCMF_12385"/>